<dbReference type="InParanoid" id="A0A1V9XMJ4"/>
<feature type="compositionally biased region" description="Low complexity" evidence="1">
    <location>
        <begin position="162"/>
        <end position="173"/>
    </location>
</feature>
<evidence type="ECO:0000313" key="2">
    <source>
        <dbReference type="EMBL" id="OQR74734.1"/>
    </source>
</evidence>
<evidence type="ECO:0000313" key="3">
    <source>
        <dbReference type="Proteomes" id="UP000192247"/>
    </source>
</evidence>
<name>A0A1V9XMJ4_9ACAR</name>
<keyword evidence="3" id="KW-1185">Reference proteome</keyword>
<sequence>MPRPLPALPGAAEPPDRERPNSAASNASHPKEYRMMALQQIRNSLEPFANQQEQLQLHHHHMQMGAVGHPGTGQTSPHQPPQQTQQHHPMRRSEMSSASSTASESSYGYSAFNALPPKTPVRPPEVVQRSQSCGPRKPPARLPPEQPSPSADERLSSLTNGAAAFQQQRAANQSALKGLKALRVTSTTPDPTGTPLWEKLPVSVPNCATTSSGANSVASDSGVESSPSVRSILPDPP</sequence>
<feature type="compositionally biased region" description="Pro residues" evidence="1">
    <location>
        <begin position="136"/>
        <end position="147"/>
    </location>
</feature>
<feature type="compositionally biased region" description="Low complexity" evidence="1">
    <location>
        <begin position="72"/>
        <end position="87"/>
    </location>
</feature>
<gene>
    <name evidence="2" type="ORF">BIW11_08880</name>
</gene>
<feature type="compositionally biased region" description="Low complexity" evidence="1">
    <location>
        <begin position="95"/>
        <end position="110"/>
    </location>
</feature>
<dbReference type="EMBL" id="MNPL01007494">
    <property type="protein sequence ID" value="OQR74734.1"/>
    <property type="molecule type" value="Genomic_DNA"/>
</dbReference>
<feature type="compositionally biased region" description="Polar residues" evidence="1">
    <location>
        <begin position="206"/>
        <end position="229"/>
    </location>
</feature>
<reference evidence="2 3" key="1">
    <citation type="journal article" date="2017" name="Gigascience">
        <title>Draft genome of the honey bee ectoparasitic mite, Tropilaelaps mercedesae, is shaped by the parasitic life history.</title>
        <authorList>
            <person name="Dong X."/>
            <person name="Armstrong S.D."/>
            <person name="Xia D."/>
            <person name="Makepeace B.L."/>
            <person name="Darby A.C."/>
            <person name="Kadowaki T."/>
        </authorList>
    </citation>
    <scope>NUCLEOTIDE SEQUENCE [LARGE SCALE GENOMIC DNA]</scope>
    <source>
        <strain evidence="2">Wuxi-XJTLU</strain>
    </source>
</reference>
<dbReference type="Proteomes" id="UP000192247">
    <property type="component" value="Unassembled WGS sequence"/>
</dbReference>
<feature type="region of interest" description="Disordered" evidence="1">
    <location>
        <begin position="185"/>
        <end position="237"/>
    </location>
</feature>
<dbReference type="AlphaFoldDB" id="A0A1V9XMJ4"/>
<evidence type="ECO:0000256" key="1">
    <source>
        <dbReference type="SAM" id="MobiDB-lite"/>
    </source>
</evidence>
<proteinExistence type="predicted"/>
<feature type="non-terminal residue" evidence="2">
    <location>
        <position position="237"/>
    </location>
</feature>
<organism evidence="2 3">
    <name type="scientific">Tropilaelaps mercedesae</name>
    <dbReference type="NCBI Taxonomy" id="418985"/>
    <lineage>
        <taxon>Eukaryota</taxon>
        <taxon>Metazoa</taxon>
        <taxon>Ecdysozoa</taxon>
        <taxon>Arthropoda</taxon>
        <taxon>Chelicerata</taxon>
        <taxon>Arachnida</taxon>
        <taxon>Acari</taxon>
        <taxon>Parasitiformes</taxon>
        <taxon>Mesostigmata</taxon>
        <taxon>Gamasina</taxon>
        <taxon>Dermanyssoidea</taxon>
        <taxon>Laelapidae</taxon>
        <taxon>Tropilaelaps</taxon>
    </lineage>
</organism>
<accession>A0A1V9XMJ4</accession>
<feature type="region of interest" description="Disordered" evidence="1">
    <location>
        <begin position="1"/>
        <end position="173"/>
    </location>
</feature>
<comment type="caution">
    <text evidence="2">The sequence shown here is derived from an EMBL/GenBank/DDBJ whole genome shotgun (WGS) entry which is preliminary data.</text>
</comment>
<protein>
    <submittedName>
        <fullName evidence="2">Uncharacterized protein</fullName>
    </submittedName>
</protein>